<name>A0ABD2PJ53_9PLAT</name>
<dbReference type="Proteomes" id="UP001626550">
    <property type="component" value="Unassembled WGS sequence"/>
</dbReference>
<proteinExistence type="predicted"/>
<organism evidence="2 3">
    <name type="scientific">Cichlidogyrus casuarinus</name>
    <dbReference type="NCBI Taxonomy" id="1844966"/>
    <lineage>
        <taxon>Eukaryota</taxon>
        <taxon>Metazoa</taxon>
        <taxon>Spiralia</taxon>
        <taxon>Lophotrochozoa</taxon>
        <taxon>Platyhelminthes</taxon>
        <taxon>Monogenea</taxon>
        <taxon>Monopisthocotylea</taxon>
        <taxon>Dactylogyridea</taxon>
        <taxon>Ancyrocephalidae</taxon>
        <taxon>Cichlidogyrus</taxon>
    </lineage>
</organism>
<evidence type="ECO:0000256" key="1">
    <source>
        <dbReference type="SAM" id="MobiDB-lite"/>
    </source>
</evidence>
<gene>
    <name evidence="2" type="ORF">Ciccas_014498</name>
</gene>
<protein>
    <submittedName>
        <fullName evidence="2">Uncharacterized protein</fullName>
    </submittedName>
</protein>
<comment type="caution">
    <text evidence="2">The sequence shown here is derived from an EMBL/GenBank/DDBJ whole genome shotgun (WGS) entry which is preliminary data.</text>
</comment>
<sequence length="365" mass="40416">LYDLLLRDSALCDHITSVIKALILYIQDLLCVPATRSRSGSLVSDESVPGRPSARFLQVPATGNTSLDINSDQEDSCDEELLNASKPVLSDPNSMQRRASSTSIAFTCNSTPLIYDRNSPKSTAQQGRQQKSGSNSPVSSRNRKNSQTQTLTTLKFQKNIARRASLSAFVFPQTKSDLECGLSGLASLGQTQAAMIITCKKLKKLPSPPERDLSKNPGGFAALTWTCEFNPTLDQSNEVIFKIRLDATDCIPTDRPWTSDLYYAQVAIVCNGENMADRSTDIVHGIFGCLDFADEYHHAKQIELGCILPRCHITRQLGWKLMLAFWSVNRKSVVAIYEEEITAETLRAHSQPSKMQWLPLTPTLQ</sequence>
<accession>A0ABD2PJ53</accession>
<feature type="non-terminal residue" evidence="2">
    <location>
        <position position="1"/>
    </location>
</feature>
<keyword evidence="3" id="KW-1185">Reference proteome</keyword>
<evidence type="ECO:0000313" key="2">
    <source>
        <dbReference type="EMBL" id="KAL3307003.1"/>
    </source>
</evidence>
<feature type="non-terminal residue" evidence="2">
    <location>
        <position position="365"/>
    </location>
</feature>
<dbReference type="EMBL" id="JBJKFK010008703">
    <property type="protein sequence ID" value="KAL3307003.1"/>
    <property type="molecule type" value="Genomic_DNA"/>
</dbReference>
<dbReference type="AlphaFoldDB" id="A0ABD2PJ53"/>
<evidence type="ECO:0000313" key="3">
    <source>
        <dbReference type="Proteomes" id="UP001626550"/>
    </source>
</evidence>
<reference evidence="2 3" key="1">
    <citation type="submission" date="2024-11" db="EMBL/GenBank/DDBJ databases">
        <title>Adaptive evolution of stress response genes in parasites aligns with host niche diversity.</title>
        <authorList>
            <person name="Hahn C."/>
            <person name="Resl P."/>
        </authorList>
    </citation>
    <scope>NUCLEOTIDE SEQUENCE [LARGE SCALE GENOMIC DNA]</scope>
    <source>
        <strain evidence="2">EGGRZ-B1_66</strain>
        <tissue evidence="2">Body</tissue>
    </source>
</reference>
<feature type="compositionally biased region" description="Polar residues" evidence="1">
    <location>
        <begin position="120"/>
        <end position="140"/>
    </location>
</feature>
<feature type="region of interest" description="Disordered" evidence="1">
    <location>
        <begin position="112"/>
        <end position="153"/>
    </location>
</feature>